<dbReference type="CDD" id="cd07067">
    <property type="entry name" value="HP_PGM_like"/>
    <property type="match status" value="1"/>
</dbReference>
<sequence>MGGRAVTLVFLRHGEAVGNAEGRYLGHLDVPLTERGRRQAEEAGRALAAVPVAAVYASDLARATETARRVVALRKDAPPLRVTAALRELAFGAWEGKTYAEVAASDPAHLARWYADPLAVAPPGGERLVDLLARLGLFLAYVQHRHAGQTVLVVTHGGCLRALRAFWGRPQPMASGVPEAFWAAGVAPGAWTVWPIGMREGSAYGAGQNAHGARDGVGRGEKRPRDGAVPPVCP</sequence>
<organism evidence="8 9">
    <name type="scientific">Calditerricola satsumensis</name>
    <dbReference type="NCBI Taxonomy" id="373054"/>
    <lineage>
        <taxon>Bacteria</taxon>
        <taxon>Bacillati</taxon>
        <taxon>Bacillota</taxon>
        <taxon>Bacilli</taxon>
        <taxon>Bacillales</taxon>
        <taxon>Bacillaceae</taxon>
        <taxon>Calditerricola</taxon>
    </lineage>
</organism>
<proteinExistence type="inferred from homology"/>
<keyword evidence="9" id="KW-1185">Reference proteome</keyword>
<evidence type="ECO:0000256" key="3">
    <source>
        <dbReference type="ARBA" id="ARBA00023152"/>
    </source>
</evidence>
<comment type="caution">
    <text evidence="8">The sequence shown here is derived from an EMBL/GenBank/DDBJ whole genome shotgun (WGS) entry which is preliminary data.</text>
</comment>
<dbReference type="Gene3D" id="3.40.50.1240">
    <property type="entry name" value="Phosphoglycerate mutase-like"/>
    <property type="match status" value="1"/>
</dbReference>
<dbReference type="AlphaFoldDB" id="A0A8J3B6X7"/>
<dbReference type="RefSeq" id="WP_188817219.1">
    <property type="nucleotide sequence ID" value="NZ_BMOF01000021.1"/>
</dbReference>
<dbReference type="GO" id="GO:0006096">
    <property type="term" value="P:glycolytic process"/>
    <property type="evidence" value="ECO:0007669"/>
    <property type="project" value="UniProtKB-KW"/>
</dbReference>
<evidence type="ECO:0000313" key="9">
    <source>
        <dbReference type="Proteomes" id="UP000637720"/>
    </source>
</evidence>
<keyword evidence="4" id="KW-0413">Isomerase</keyword>
<reference evidence="8" key="2">
    <citation type="submission" date="2020-09" db="EMBL/GenBank/DDBJ databases">
        <authorList>
            <person name="Sun Q."/>
            <person name="Ohkuma M."/>
        </authorList>
    </citation>
    <scope>NUCLEOTIDE SEQUENCE</scope>
    <source>
        <strain evidence="8">JCM 14719</strain>
    </source>
</reference>
<keyword evidence="3" id="KW-0324">Glycolysis</keyword>
<feature type="active site" description="Proton donor/acceptor" evidence="5">
    <location>
        <position position="88"/>
    </location>
</feature>
<evidence type="ECO:0000313" key="8">
    <source>
        <dbReference type="EMBL" id="GGK00203.1"/>
    </source>
</evidence>
<dbReference type="InterPro" id="IPR029033">
    <property type="entry name" value="His_PPase_superfam"/>
</dbReference>
<dbReference type="Proteomes" id="UP000637720">
    <property type="component" value="Unassembled WGS sequence"/>
</dbReference>
<feature type="binding site" evidence="6">
    <location>
        <begin position="12"/>
        <end position="19"/>
    </location>
    <ligand>
        <name>substrate</name>
    </ligand>
</feature>
<reference evidence="8" key="1">
    <citation type="journal article" date="2014" name="Int. J. Syst. Evol. Microbiol.">
        <title>Complete genome sequence of Corynebacterium casei LMG S-19264T (=DSM 44701T), isolated from a smear-ripened cheese.</title>
        <authorList>
            <consortium name="US DOE Joint Genome Institute (JGI-PGF)"/>
            <person name="Walter F."/>
            <person name="Albersmeier A."/>
            <person name="Kalinowski J."/>
            <person name="Ruckert C."/>
        </authorList>
    </citation>
    <scope>NUCLEOTIDE SEQUENCE</scope>
    <source>
        <strain evidence="8">JCM 14719</strain>
    </source>
</reference>
<dbReference type="GO" id="GO:0004619">
    <property type="term" value="F:phosphoglycerate mutase activity"/>
    <property type="evidence" value="ECO:0007669"/>
    <property type="project" value="UniProtKB-EC"/>
</dbReference>
<dbReference type="InterPro" id="IPR005952">
    <property type="entry name" value="Phosphogly_mut1"/>
</dbReference>
<comment type="similarity">
    <text evidence="1">Belongs to the phosphoglycerate mutase family. BPG-dependent PGAM subfamily.</text>
</comment>
<dbReference type="EMBL" id="BMOF01000021">
    <property type="protein sequence ID" value="GGK00203.1"/>
    <property type="molecule type" value="Genomic_DNA"/>
</dbReference>
<evidence type="ECO:0000256" key="2">
    <source>
        <dbReference type="ARBA" id="ARBA00012028"/>
    </source>
</evidence>
<dbReference type="EC" id="5.4.2.11" evidence="2"/>
<gene>
    <name evidence="8" type="ORF">GCM10007043_12800</name>
</gene>
<evidence type="ECO:0000256" key="1">
    <source>
        <dbReference type="ARBA" id="ARBA00006717"/>
    </source>
</evidence>
<feature type="region of interest" description="Disordered" evidence="7">
    <location>
        <begin position="206"/>
        <end position="234"/>
    </location>
</feature>
<name>A0A8J3B6X7_9BACI</name>
<dbReference type="PANTHER" id="PTHR11931">
    <property type="entry name" value="PHOSPHOGLYCERATE MUTASE"/>
    <property type="match status" value="1"/>
</dbReference>
<dbReference type="InterPro" id="IPR013078">
    <property type="entry name" value="His_Pase_superF_clade-1"/>
</dbReference>
<evidence type="ECO:0000256" key="7">
    <source>
        <dbReference type="SAM" id="MobiDB-lite"/>
    </source>
</evidence>
<dbReference type="SUPFAM" id="SSF53254">
    <property type="entry name" value="Phosphoglycerate mutase-like"/>
    <property type="match status" value="1"/>
</dbReference>
<evidence type="ECO:0000256" key="6">
    <source>
        <dbReference type="PIRSR" id="PIRSR613078-2"/>
    </source>
</evidence>
<protein>
    <recommendedName>
        <fullName evidence="2">phosphoglycerate mutase (2,3-diphosphoglycerate-dependent)</fullName>
        <ecNumber evidence="2">5.4.2.11</ecNumber>
    </recommendedName>
</protein>
<evidence type="ECO:0000256" key="4">
    <source>
        <dbReference type="ARBA" id="ARBA00023235"/>
    </source>
</evidence>
<accession>A0A8J3B6X7</accession>
<feature type="compositionally biased region" description="Basic and acidic residues" evidence="7">
    <location>
        <begin position="212"/>
        <end position="226"/>
    </location>
</feature>
<feature type="binding site" evidence="6">
    <location>
        <position position="62"/>
    </location>
    <ligand>
        <name>substrate</name>
    </ligand>
</feature>
<dbReference type="Pfam" id="PF00300">
    <property type="entry name" value="His_Phos_1"/>
    <property type="match status" value="1"/>
</dbReference>
<evidence type="ECO:0000256" key="5">
    <source>
        <dbReference type="PIRSR" id="PIRSR613078-1"/>
    </source>
</evidence>
<dbReference type="SMART" id="SM00855">
    <property type="entry name" value="PGAM"/>
    <property type="match status" value="1"/>
</dbReference>
<feature type="active site" description="Tele-phosphohistidine intermediate" evidence="5">
    <location>
        <position position="13"/>
    </location>
</feature>